<gene>
    <name evidence="2" type="ORF">G2W53_012594</name>
</gene>
<proteinExistence type="predicted"/>
<feature type="compositionally biased region" description="Basic and acidic residues" evidence="1">
    <location>
        <begin position="1"/>
        <end position="17"/>
    </location>
</feature>
<evidence type="ECO:0000313" key="2">
    <source>
        <dbReference type="EMBL" id="KAF7830261.1"/>
    </source>
</evidence>
<dbReference type="AlphaFoldDB" id="A0A834U153"/>
<protein>
    <submittedName>
        <fullName evidence="2">Uncharacterized protein</fullName>
    </submittedName>
</protein>
<sequence>MDDIGFKGRRVSGEWSKRGTSSPKAEKTWLKSQEYNFTAKKHRAEATRRANTETRRT</sequence>
<reference evidence="2" key="1">
    <citation type="submission" date="2020-09" db="EMBL/GenBank/DDBJ databases">
        <title>Genome-Enabled Discovery of Anthraquinone Biosynthesis in Senna tora.</title>
        <authorList>
            <person name="Kang S.-H."/>
            <person name="Pandey R.P."/>
            <person name="Lee C.-M."/>
            <person name="Sim J.-S."/>
            <person name="Jeong J.-T."/>
            <person name="Choi B.-S."/>
            <person name="Jung M."/>
            <person name="Ginzburg D."/>
            <person name="Zhao K."/>
            <person name="Won S.Y."/>
            <person name="Oh T.-J."/>
            <person name="Yu Y."/>
            <person name="Kim N.-H."/>
            <person name="Lee O.R."/>
            <person name="Lee T.-H."/>
            <person name="Bashyal P."/>
            <person name="Kim T.-S."/>
            <person name="Lee W.-H."/>
            <person name="Kawkins C."/>
            <person name="Kim C.-K."/>
            <person name="Kim J.S."/>
            <person name="Ahn B.O."/>
            <person name="Rhee S.Y."/>
            <person name="Sohng J.K."/>
        </authorList>
    </citation>
    <scope>NUCLEOTIDE SEQUENCE</scope>
    <source>
        <tissue evidence="2">Leaf</tissue>
    </source>
</reference>
<feature type="compositionally biased region" description="Basic and acidic residues" evidence="1">
    <location>
        <begin position="44"/>
        <end position="57"/>
    </location>
</feature>
<evidence type="ECO:0000256" key="1">
    <source>
        <dbReference type="SAM" id="MobiDB-lite"/>
    </source>
</evidence>
<dbReference type="Proteomes" id="UP000634136">
    <property type="component" value="Unassembled WGS sequence"/>
</dbReference>
<comment type="caution">
    <text evidence="2">The sequence shown here is derived from an EMBL/GenBank/DDBJ whole genome shotgun (WGS) entry which is preliminary data.</text>
</comment>
<name>A0A834U153_9FABA</name>
<feature type="region of interest" description="Disordered" evidence="1">
    <location>
        <begin position="1"/>
        <end position="57"/>
    </location>
</feature>
<dbReference type="EMBL" id="JAAIUW010000005">
    <property type="protein sequence ID" value="KAF7830261.1"/>
    <property type="molecule type" value="Genomic_DNA"/>
</dbReference>
<accession>A0A834U153</accession>
<keyword evidence="3" id="KW-1185">Reference proteome</keyword>
<organism evidence="2 3">
    <name type="scientific">Senna tora</name>
    <dbReference type="NCBI Taxonomy" id="362788"/>
    <lineage>
        <taxon>Eukaryota</taxon>
        <taxon>Viridiplantae</taxon>
        <taxon>Streptophyta</taxon>
        <taxon>Embryophyta</taxon>
        <taxon>Tracheophyta</taxon>
        <taxon>Spermatophyta</taxon>
        <taxon>Magnoliopsida</taxon>
        <taxon>eudicotyledons</taxon>
        <taxon>Gunneridae</taxon>
        <taxon>Pentapetalae</taxon>
        <taxon>rosids</taxon>
        <taxon>fabids</taxon>
        <taxon>Fabales</taxon>
        <taxon>Fabaceae</taxon>
        <taxon>Caesalpinioideae</taxon>
        <taxon>Cassia clade</taxon>
        <taxon>Senna</taxon>
    </lineage>
</organism>
<evidence type="ECO:0000313" key="3">
    <source>
        <dbReference type="Proteomes" id="UP000634136"/>
    </source>
</evidence>